<name>A0A6A4H9N4_9AGAR</name>
<feature type="signal peptide" evidence="1">
    <location>
        <begin position="1"/>
        <end position="18"/>
    </location>
</feature>
<evidence type="ECO:0000313" key="2">
    <source>
        <dbReference type="EMBL" id="KAE9393927.1"/>
    </source>
</evidence>
<organism evidence="2 3">
    <name type="scientific">Gymnopus androsaceus JB14</name>
    <dbReference type="NCBI Taxonomy" id="1447944"/>
    <lineage>
        <taxon>Eukaryota</taxon>
        <taxon>Fungi</taxon>
        <taxon>Dikarya</taxon>
        <taxon>Basidiomycota</taxon>
        <taxon>Agaricomycotina</taxon>
        <taxon>Agaricomycetes</taxon>
        <taxon>Agaricomycetidae</taxon>
        <taxon>Agaricales</taxon>
        <taxon>Marasmiineae</taxon>
        <taxon>Omphalotaceae</taxon>
        <taxon>Gymnopus</taxon>
    </lineage>
</organism>
<keyword evidence="3" id="KW-1185">Reference proteome</keyword>
<evidence type="ECO:0000313" key="3">
    <source>
        <dbReference type="Proteomes" id="UP000799118"/>
    </source>
</evidence>
<dbReference type="EMBL" id="ML769561">
    <property type="protein sequence ID" value="KAE9393927.1"/>
    <property type="molecule type" value="Genomic_DNA"/>
</dbReference>
<dbReference type="AlphaFoldDB" id="A0A6A4H9N4"/>
<reference evidence="2" key="1">
    <citation type="journal article" date="2019" name="Environ. Microbiol.">
        <title>Fungal ecological strategies reflected in gene transcription - a case study of two litter decomposers.</title>
        <authorList>
            <person name="Barbi F."/>
            <person name="Kohler A."/>
            <person name="Barry K."/>
            <person name="Baskaran P."/>
            <person name="Daum C."/>
            <person name="Fauchery L."/>
            <person name="Ihrmark K."/>
            <person name="Kuo A."/>
            <person name="LaButti K."/>
            <person name="Lipzen A."/>
            <person name="Morin E."/>
            <person name="Grigoriev I.V."/>
            <person name="Henrissat B."/>
            <person name="Lindahl B."/>
            <person name="Martin F."/>
        </authorList>
    </citation>
    <scope>NUCLEOTIDE SEQUENCE</scope>
    <source>
        <strain evidence="2">JB14</strain>
    </source>
</reference>
<feature type="chain" id="PRO_5025406383" description="F-box domain-containing protein" evidence="1">
    <location>
        <begin position="19"/>
        <end position="293"/>
    </location>
</feature>
<dbReference type="Proteomes" id="UP000799118">
    <property type="component" value="Unassembled WGS sequence"/>
</dbReference>
<protein>
    <recommendedName>
        <fullName evidence="4">F-box domain-containing protein</fullName>
    </recommendedName>
</protein>
<proteinExistence type="predicted"/>
<gene>
    <name evidence="2" type="ORF">BT96DRAFT_202792</name>
</gene>
<keyword evidence="1" id="KW-0732">Signal</keyword>
<dbReference type="OrthoDB" id="2588098at2759"/>
<accession>A0A6A4H9N4</accession>
<evidence type="ECO:0000256" key="1">
    <source>
        <dbReference type="SAM" id="SignalP"/>
    </source>
</evidence>
<sequence length="293" mass="33661">MTHQPCFCQLLFLSLIMGQYWKLLSIDKKSSSGRLGKMGEFFWSKRMEYIIDLLTIPIVPPSYSNLKIISEERKDKLHKEYKTAVATLLTLPVELLLIIAENLLDSYIDVLCLALTCVKMWEATTKIRYQSLSAKIQGRSWAGSRMICLGDCARRLPIVLTAEEREELQKISGTKDLRHAASAKTQSKHDMYLLNSATKSFREYPEDLSIFDDNDKRSKLAFRAEFDSLARIEGIFQWVYPNESEFTSQCAPSKSLEARWMIRNLSKREFRVKVARKHAPWSCTGSVLACLLV</sequence>
<evidence type="ECO:0008006" key="4">
    <source>
        <dbReference type="Google" id="ProtNLM"/>
    </source>
</evidence>